<organism evidence="2 3">
    <name type="scientific">Synaphobranchus kaupii</name>
    <name type="common">Kaup's arrowtooth eel</name>
    <dbReference type="NCBI Taxonomy" id="118154"/>
    <lineage>
        <taxon>Eukaryota</taxon>
        <taxon>Metazoa</taxon>
        <taxon>Chordata</taxon>
        <taxon>Craniata</taxon>
        <taxon>Vertebrata</taxon>
        <taxon>Euteleostomi</taxon>
        <taxon>Actinopterygii</taxon>
        <taxon>Neopterygii</taxon>
        <taxon>Teleostei</taxon>
        <taxon>Anguilliformes</taxon>
        <taxon>Synaphobranchidae</taxon>
        <taxon>Synaphobranchus</taxon>
    </lineage>
</organism>
<sequence>MFTVFILQPSATAADVSRSVTLPSTAHLVVQGKTLSTHTWMMSMEGMLVIRPHSNLEWQRFSLPNMSSTCNTPKRPQAPLSLSKENFVVSTPSQAARQSRNAGSTHLSAPS</sequence>
<gene>
    <name evidence="2" type="ORF">SKAU_G00281090</name>
</gene>
<evidence type="ECO:0000313" key="2">
    <source>
        <dbReference type="EMBL" id="KAJ8346708.1"/>
    </source>
</evidence>
<comment type="caution">
    <text evidence="2">The sequence shown here is derived from an EMBL/GenBank/DDBJ whole genome shotgun (WGS) entry which is preliminary data.</text>
</comment>
<keyword evidence="3" id="KW-1185">Reference proteome</keyword>
<accession>A0A9Q1EX85</accession>
<evidence type="ECO:0000256" key="1">
    <source>
        <dbReference type="SAM" id="MobiDB-lite"/>
    </source>
</evidence>
<dbReference type="AlphaFoldDB" id="A0A9Q1EX85"/>
<protein>
    <submittedName>
        <fullName evidence="2">Uncharacterized protein</fullName>
    </submittedName>
</protein>
<proteinExistence type="predicted"/>
<dbReference type="Proteomes" id="UP001152622">
    <property type="component" value="Chromosome 11"/>
</dbReference>
<evidence type="ECO:0000313" key="3">
    <source>
        <dbReference type="Proteomes" id="UP001152622"/>
    </source>
</evidence>
<dbReference type="EMBL" id="JAINUF010000011">
    <property type="protein sequence ID" value="KAJ8346708.1"/>
    <property type="molecule type" value="Genomic_DNA"/>
</dbReference>
<feature type="region of interest" description="Disordered" evidence="1">
    <location>
        <begin position="88"/>
        <end position="111"/>
    </location>
</feature>
<reference evidence="2" key="1">
    <citation type="journal article" date="2023" name="Science">
        <title>Genome structures resolve the early diversification of teleost fishes.</title>
        <authorList>
            <person name="Parey E."/>
            <person name="Louis A."/>
            <person name="Montfort J."/>
            <person name="Bouchez O."/>
            <person name="Roques C."/>
            <person name="Iampietro C."/>
            <person name="Lluch J."/>
            <person name="Castinel A."/>
            <person name="Donnadieu C."/>
            <person name="Desvignes T."/>
            <person name="Floi Bucao C."/>
            <person name="Jouanno E."/>
            <person name="Wen M."/>
            <person name="Mejri S."/>
            <person name="Dirks R."/>
            <person name="Jansen H."/>
            <person name="Henkel C."/>
            <person name="Chen W.J."/>
            <person name="Zahm M."/>
            <person name="Cabau C."/>
            <person name="Klopp C."/>
            <person name="Thompson A.W."/>
            <person name="Robinson-Rechavi M."/>
            <person name="Braasch I."/>
            <person name="Lecointre G."/>
            <person name="Bobe J."/>
            <person name="Postlethwait J.H."/>
            <person name="Berthelot C."/>
            <person name="Roest Crollius H."/>
            <person name="Guiguen Y."/>
        </authorList>
    </citation>
    <scope>NUCLEOTIDE SEQUENCE</scope>
    <source>
        <strain evidence="2">WJC10195</strain>
    </source>
</reference>
<name>A0A9Q1EX85_SYNKA</name>